<gene>
    <name evidence="4" type="ORF">MTR67_000803</name>
</gene>
<dbReference type="Pfam" id="PF24626">
    <property type="entry name" value="SH3_Tf2-1"/>
    <property type="match status" value="1"/>
</dbReference>
<feature type="domain" description="Chromo" evidence="1">
    <location>
        <begin position="77"/>
        <end position="123"/>
    </location>
</feature>
<dbReference type="InterPro" id="IPR016197">
    <property type="entry name" value="Chromo-like_dom_sf"/>
</dbReference>
<evidence type="ECO:0000259" key="2">
    <source>
        <dbReference type="Pfam" id="PF24626"/>
    </source>
</evidence>
<evidence type="ECO:0008006" key="6">
    <source>
        <dbReference type="Google" id="ProtNLM"/>
    </source>
</evidence>
<evidence type="ECO:0000313" key="4">
    <source>
        <dbReference type="EMBL" id="WMV07418.1"/>
    </source>
</evidence>
<feature type="domain" description="Tf2-1-like SH3-like" evidence="2">
    <location>
        <begin position="3"/>
        <end position="51"/>
    </location>
</feature>
<reference evidence="4" key="1">
    <citation type="submission" date="2023-08" db="EMBL/GenBank/DDBJ databases">
        <title>A de novo genome assembly of Solanum verrucosum Schlechtendal, a Mexican diploid species geographically isolated from the other diploid A-genome species in potato relatives.</title>
        <authorList>
            <person name="Hosaka K."/>
        </authorList>
    </citation>
    <scope>NUCLEOTIDE SEQUENCE</scope>
    <source>
        <tissue evidence="4">Young leaves</tissue>
    </source>
</reference>
<keyword evidence="5" id="KW-1185">Reference proteome</keyword>
<dbReference type="InterPro" id="IPR023780">
    <property type="entry name" value="Chromo_domain"/>
</dbReference>
<dbReference type="SUPFAM" id="SSF54160">
    <property type="entry name" value="Chromo domain-like"/>
    <property type="match status" value="1"/>
</dbReference>
<dbReference type="InterPro" id="IPR056440">
    <property type="entry name" value="Zn-ribbon_GIR1"/>
</dbReference>
<evidence type="ECO:0000259" key="1">
    <source>
        <dbReference type="Pfam" id="PF00385"/>
    </source>
</evidence>
<dbReference type="Pfam" id="PF24747">
    <property type="entry name" value="Zn-ribbon_GIR1"/>
    <property type="match status" value="1"/>
</dbReference>
<dbReference type="PANTHER" id="PTHR46148:SF56">
    <property type="entry name" value="RETROTRANSPOSON PROTEIN"/>
    <property type="match status" value="1"/>
</dbReference>
<evidence type="ECO:0000313" key="5">
    <source>
        <dbReference type="Proteomes" id="UP001234989"/>
    </source>
</evidence>
<dbReference type="InterPro" id="IPR056924">
    <property type="entry name" value="SH3_Tf2-1"/>
</dbReference>
<evidence type="ECO:0000259" key="3">
    <source>
        <dbReference type="Pfam" id="PF24747"/>
    </source>
</evidence>
<protein>
    <recommendedName>
        <fullName evidence="6">Chromo domain-containing protein</fullName>
    </recommendedName>
</protein>
<organism evidence="4 5">
    <name type="scientific">Solanum verrucosum</name>
    <dbReference type="NCBI Taxonomy" id="315347"/>
    <lineage>
        <taxon>Eukaryota</taxon>
        <taxon>Viridiplantae</taxon>
        <taxon>Streptophyta</taxon>
        <taxon>Embryophyta</taxon>
        <taxon>Tracheophyta</taxon>
        <taxon>Spermatophyta</taxon>
        <taxon>Magnoliopsida</taxon>
        <taxon>eudicotyledons</taxon>
        <taxon>Gunneridae</taxon>
        <taxon>Pentapetalae</taxon>
        <taxon>asterids</taxon>
        <taxon>lamiids</taxon>
        <taxon>Solanales</taxon>
        <taxon>Solanaceae</taxon>
        <taxon>Solanoideae</taxon>
        <taxon>Solaneae</taxon>
        <taxon>Solanum</taxon>
    </lineage>
</organism>
<dbReference type="Proteomes" id="UP001234989">
    <property type="component" value="Chromosome 1"/>
</dbReference>
<dbReference type="EMBL" id="CP133612">
    <property type="protein sequence ID" value="WMV07418.1"/>
    <property type="molecule type" value="Genomic_DNA"/>
</dbReference>
<proteinExistence type="predicted"/>
<dbReference type="Pfam" id="PF00385">
    <property type="entry name" value="Chromo"/>
    <property type="match status" value="1"/>
</dbReference>
<accession>A0AAF0T7T4</accession>
<sequence>MRFGKKGKLSPRYIGPYRISKRIGNAAYELKLPQELAVVHPVFHISMLKKCMSDTSLIIPTEDIGIKDSLSYEEIPVQILDQQVRKLRTKEVASVKVLWRNQFVKEATWEAEEDMKKRYPHIFESGDIPDQGLYLILHAGDVFKLLKHKEIKHLNLDLKLSISSSPRVTSHRAQPLMERISSPTSSCVSREPSPDDKEFSEKTMMLLGCPACLMYVIIPEENPKCPKCKSTVLLDFFKEERMKNSKT</sequence>
<dbReference type="PANTHER" id="PTHR46148">
    <property type="entry name" value="CHROMO DOMAIN-CONTAINING PROTEIN"/>
    <property type="match status" value="1"/>
</dbReference>
<dbReference type="AlphaFoldDB" id="A0AAF0T7T4"/>
<name>A0AAF0T7T4_SOLVR</name>
<feature type="domain" description="GIR1-like zinc ribbon" evidence="3">
    <location>
        <begin position="203"/>
        <end position="237"/>
    </location>
</feature>